<feature type="chain" id="PRO_5012341727" description="DUF3829 domain-containing protein" evidence="1">
    <location>
        <begin position="23"/>
        <end position="293"/>
    </location>
</feature>
<feature type="domain" description="DUF3829" evidence="2">
    <location>
        <begin position="32"/>
        <end position="183"/>
    </location>
</feature>
<evidence type="ECO:0008006" key="6">
    <source>
        <dbReference type="Google" id="ProtNLM"/>
    </source>
</evidence>
<keyword evidence="1" id="KW-0732">Signal</keyword>
<feature type="domain" description="DUF3829" evidence="3">
    <location>
        <begin position="185"/>
        <end position="283"/>
    </location>
</feature>
<reference evidence="5" key="1">
    <citation type="submission" date="2016-11" db="EMBL/GenBank/DDBJ databases">
        <authorList>
            <person name="Varghese N."/>
            <person name="Submissions S."/>
        </authorList>
    </citation>
    <scope>NUCLEOTIDE SEQUENCE [LARGE SCALE GENOMIC DNA]</scope>
    <source>
        <strain evidence="5">DSM 26884</strain>
    </source>
</reference>
<feature type="signal peptide" evidence="1">
    <location>
        <begin position="1"/>
        <end position="22"/>
    </location>
</feature>
<dbReference type="Gene3D" id="1.20.120.930">
    <property type="entry name" value="Uncharacterised protein PF12889, N-terminal DUF3829"/>
    <property type="match status" value="1"/>
</dbReference>
<dbReference type="Gene3D" id="1.20.58.820">
    <property type="entry name" value="Uncharacterised protein PF12889, C-terminal DUF3829"/>
    <property type="match status" value="1"/>
</dbReference>
<dbReference type="PROSITE" id="PS51257">
    <property type="entry name" value="PROKAR_LIPOPROTEIN"/>
    <property type="match status" value="1"/>
</dbReference>
<dbReference type="RefSeq" id="WP_073314959.1">
    <property type="nucleotide sequence ID" value="NZ_FQZN01000046.1"/>
</dbReference>
<gene>
    <name evidence="4" type="ORF">SAMN05444350_14623</name>
</gene>
<evidence type="ECO:0000313" key="4">
    <source>
        <dbReference type="EMBL" id="SHJ68699.1"/>
    </source>
</evidence>
<evidence type="ECO:0000259" key="2">
    <source>
        <dbReference type="Pfam" id="PF20893"/>
    </source>
</evidence>
<evidence type="ECO:0000259" key="3">
    <source>
        <dbReference type="Pfam" id="PF22219"/>
    </source>
</evidence>
<dbReference type="Pfam" id="PF22219">
    <property type="entry name" value="DUF3829_2nd"/>
    <property type="match status" value="1"/>
</dbReference>
<dbReference type="Proteomes" id="UP000184192">
    <property type="component" value="Unassembled WGS sequence"/>
</dbReference>
<dbReference type="EMBL" id="FQZN01000046">
    <property type="protein sequence ID" value="SHJ68699.1"/>
    <property type="molecule type" value="Genomic_DNA"/>
</dbReference>
<dbReference type="AlphaFoldDB" id="A0A1M6LC01"/>
<dbReference type="Pfam" id="PF20893">
    <property type="entry name" value="DUF6845"/>
    <property type="match status" value="1"/>
</dbReference>
<keyword evidence="5" id="KW-1185">Reference proteome</keyword>
<dbReference type="GeneID" id="92714623"/>
<organism evidence="4 5">
    <name type="scientific">Bacteroides stercorirosoris</name>
    <dbReference type="NCBI Taxonomy" id="871324"/>
    <lineage>
        <taxon>Bacteria</taxon>
        <taxon>Pseudomonadati</taxon>
        <taxon>Bacteroidota</taxon>
        <taxon>Bacteroidia</taxon>
        <taxon>Bacteroidales</taxon>
        <taxon>Bacteroidaceae</taxon>
        <taxon>Bacteroides</taxon>
    </lineage>
</organism>
<accession>A0A1M6LC01</accession>
<protein>
    <recommendedName>
        <fullName evidence="6">DUF3829 domain-containing protein</fullName>
    </recommendedName>
</protein>
<proteinExistence type="predicted"/>
<evidence type="ECO:0000313" key="5">
    <source>
        <dbReference type="Proteomes" id="UP000184192"/>
    </source>
</evidence>
<name>A0A1M6LC01_9BACE</name>
<dbReference type="InterPro" id="IPR049273">
    <property type="entry name" value="DUF3829-like_N"/>
</dbReference>
<dbReference type="eggNOG" id="ENOG5032S3P">
    <property type="taxonomic scope" value="Bacteria"/>
</dbReference>
<sequence length="293" mass="33009">MKILVSLSVAGLLLLASCGGKGKDAASMSYSQEDANEVIAYYNITVDLMKKLVTTDDISKTLAYMKKDGKGFVIAPIVNRSYFQGKDTTALLNPGDCFPDAVRDSLKALCLAYVDASNKVYANYEEYCRYIKAEDYKDDQYAKGREIAADQEEQGNRIQELRARIYALVTPYADKAEEATLKDNPLKDHIMAGKALISSLEAVLEGYDSDVAKEQMQSLYDAVNTQKEAASKIEKLKDYSSEMMSYEDMVNDTDKFLGELRKHLRDGKFTESGYKELLYNYNHVIDDYNRFVN</sequence>
<dbReference type="InterPro" id="IPR053996">
    <property type="entry name" value="DUF3829-like_C"/>
</dbReference>
<evidence type="ECO:0000256" key="1">
    <source>
        <dbReference type="SAM" id="SignalP"/>
    </source>
</evidence>